<reference evidence="3 4" key="1">
    <citation type="journal article" date="2011" name="J. Bacteriol.">
        <title>Complete genome sequence of Yersinia enterocolitica subsp. palearctica serogroup O:3.</title>
        <authorList>
            <person name="Batzilla J."/>
            <person name="Hoper D."/>
            <person name="Antonenka U."/>
            <person name="Heesemann J."/>
            <person name="Rakin A."/>
        </authorList>
    </citation>
    <scope>NUCLEOTIDE SEQUENCE [LARGE SCALE GENOMIC DNA]</scope>
    <source>
        <strain evidence="4">DSM 13030 / CIP 106945 / Y11</strain>
    </source>
</reference>
<name>A0A0H3NUU5_YERE1</name>
<evidence type="ECO:0000313" key="4">
    <source>
        <dbReference type="Proteomes" id="UP000008084"/>
    </source>
</evidence>
<gene>
    <name evidence="3" type="ordered locus">Y11_09751</name>
</gene>
<feature type="domain" description="YdgH/BhsA/McbA-like" evidence="2">
    <location>
        <begin position="1"/>
        <end position="38"/>
    </location>
</feature>
<evidence type="ECO:0000313" key="3">
    <source>
        <dbReference type="EMBL" id="CBY27206.1"/>
    </source>
</evidence>
<keyword evidence="1" id="KW-0732">Signal</keyword>
<evidence type="ECO:0000259" key="2">
    <source>
        <dbReference type="Pfam" id="PF07338"/>
    </source>
</evidence>
<dbReference type="AlphaFoldDB" id="A0A0H3NUU5"/>
<dbReference type="Pfam" id="PF07338">
    <property type="entry name" value="YdgH_BhsA-like"/>
    <property type="match status" value="1"/>
</dbReference>
<evidence type="ECO:0000256" key="1">
    <source>
        <dbReference type="ARBA" id="ARBA00022729"/>
    </source>
</evidence>
<dbReference type="Gene3D" id="3.30.1660.10">
    <property type="entry name" value="Flavin-binding protein dodecin"/>
    <property type="match status" value="1"/>
</dbReference>
<dbReference type="InterPro" id="IPR036275">
    <property type="entry name" value="YdgH-like_sf"/>
</dbReference>
<sequence length="40" mass="4434">MDAKAELSKKADELGGDYYVITSANTDNKIHTTADVYKKK</sequence>
<dbReference type="HOGENOM" id="CLU_3298885_0_0_6"/>
<dbReference type="EMBL" id="FR729477">
    <property type="protein sequence ID" value="CBY27206.1"/>
    <property type="molecule type" value="Genomic_DNA"/>
</dbReference>
<proteinExistence type="predicted"/>
<accession>A0A0H3NUU5</accession>
<dbReference type="SUPFAM" id="SSF159871">
    <property type="entry name" value="YdgH-like"/>
    <property type="match status" value="1"/>
</dbReference>
<dbReference type="InterPro" id="IPR010854">
    <property type="entry name" value="YdgH/BhsA/McbA-like_dom"/>
</dbReference>
<dbReference type="Proteomes" id="UP000008084">
    <property type="component" value="Chromosome"/>
</dbReference>
<protein>
    <submittedName>
        <fullName evidence="3">Putative exported protein</fullName>
    </submittedName>
</protein>
<dbReference type="PATRIC" id="fig|930944.6.peg.963"/>
<dbReference type="InterPro" id="IPR025543">
    <property type="entry name" value="Dodecin-like"/>
</dbReference>
<organism evidence="3 4">
    <name type="scientific">Yersinia enterocolitica subsp. palearctica serotype O:3 (strain DSM 13030 / CIP 106945 / Y11)</name>
    <dbReference type="NCBI Taxonomy" id="930944"/>
    <lineage>
        <taxon>Bacteria</taxon>
        <taxon>Pseudomonadati</taxon>
        <taxon>Pseudomonadota</taxon>
        <taxon>Gammaproteobacteria</taxon>
        <taxon>Enterobacterales</taxon>
        <taxon>Yersiniaceae</taxon>
        <taxon>Yersinia</taxon>
    </lineage>
</organism>
<dbReference type="KEGG" id="yey:Y11_09751"/>